<feature type="region of interest" description="Disordered" evidence="1">
    <location>
        <begin position="355"/>
        <end position="494"/>
    </location>
</feature>
<reference evidence="2" key="1">
    <citation type="journal article" date="2023" name="Mol. Phylogenet. Evol.">
        <title>Genome-scale phylogeny and comparative genomics of the fungal order Sordariales.</title>
        <authorList>
            <person name="Hensen N."/>
            <person name="Bonometti L."/>
            <person name="Westerberg I."/>
            <person name="Brannstrom I.O."/>
            <person name="Guillou S."/>
            <person name="Cros-Aarteil S."/>
            <person name="Calhoun S."/>
            <person name="Haridas S."/>
            <person name="Kuo A."/>
            <person name="Mondo S."/>
            <person name="Pangilinan J."/>
            <person name="Riley R."/>
            <person name="LaButti K."/>
            <person name="Andreopoulos B."/>
            <person name="Lipzen A."/>
            <person name="Chen C."/>
            <person name="Yan M."/>
            <person name="Daum C."/>
            <person name="Ng V."/>
            <person name="Clum A."/>
            <person name="Steindorff A."/>
            <person name="Ohm R.A."/>
            <person name="Martin F."/>
            <person name="Silar P."/>
            <person name="Natvig D.O."/>
            <person name="Lalanne C."/>
            <person name="Gautier V."/>
            <person name="Ament-Velasquez S.L."/>
            <person name="Kruys A."/>
            <person name="Hutchinson M.I."/>
            <person name="Powell A.J."/>
            <person name="Barry K."/>
            <person name="Miller A.N."/>
            <person name="Grigoriev I.V."/>
            <person name="Debuchy R."/>
            <person name="Gladieux P."/>
            <person name="Hiltunen Thoren M."/>
            <person name="Johannesson H."/>
        </authorList>
    </citation>
    <scope>NUCLEOTIDE SEQUENCE</scope>
    <source>
        <strain evidence="2">CBS 560.94</strain>
    </source>
</reference>
<protein>
    <submittedName>
        <fullName evidence="2">Uncharacterized protein</fullName>
    </submittedName>
</protein>
<organism evidence="2 3">
    <name type="scientific">Neurospora tetraspora</name>
    <dbReference type="NCBI Taxonomy" id="94610"/>
    <lineage>
        <taxon>Eukaryota</taxon>
        <taxon>Fungi</taxon>
        <taxon>Dikarya</taxon>
        <taxon>Ascomycota</taxon>
        <taxon>Pezizomycotina</taxon>
        <taxon>Sordariomycetes</taxon>
        <taxon>Sordariomycetidae</taxon>
        <taxon>Sordariales</taxon>
        <taxon>Sordariaceae</taxon>
        <taxon>Neurospora</taxon>
    </lineage>
</organism>
<evidence type="ECO:0000313" key="3">
    <source>
        <dbReference type="Proteomes" id="UP001278500"/>
    </source>
</evidence>
<evidence type="ECO:0000313" key="2">
    <source>
        <dbReference type="EMBL" id="KAK3351413.1"/>
    </source>
</evidence>
<feature type="compositionally biased region" description="Low complexity" evidence="1">
    <location>
        <begin position="108"/>
        <end position="123"/>
    </location>
</feature>
<reference evidence="2" key="2">
    <citation type="submission" date="2023-06" db="EMBL/GenBank/DDBJ databases">
        <authorList>
            <consortium name="Lawrence Berkeley National Laboratory"/>
            <person name="Haridas S."/>
            <person name="Hensen N."/>
            <person name="Bonometti L."/>
            <person name="Westerberg I."/>
            <person name="Brannstrom I.O."/>
            <person name="Guillou S."/>
            <person name="Cros-Aarteil S."/>
            <person name="Calhoun S."/>
            <person name="Kuo A."/>
            <person name="Mondo S."/>
            <person name="Pangilinan J."/>
            <person name="Riley R."/>
            <person name="Labutti K."/>
            <person name="Andreopoulos B."/>
            <person name="Lipzen A."/>
            <person name="Chen C."/>
            <person name="Yanf M."/>
            <person name="Daum C."/>
            <person name="Ng V."/>
            <person name="Clum A."/>
            <person name="Steindorff A."/>
            <person name="Ohm R."/>
            <person name="Martin F."/>
            <person name="Silar P."/>
            <person name="Natvig D."/>
            <person name="Lalanne C."/>
            <person name="Gautier V."/>
            <person name="Ament-Velasquez S.L."/>
            <person name="Kruys A."/>
            <person name="Hutchinson M.I."/>
            <person name="Powell A.J."/>
            <person name="Barry K."/>
            <person name="Miller A.N."/>
            <person name="Grigoriev I.V."/>
            <person name="Debuchy R."/>
            <person name="Gladieux P."/>
            <person name="Thoren M.H."/>
            <person name="Johannesson H."/>
        </authorList>
    </citation>
    <scope>NUCLEOTIDE SEQUENCE</scope>
    <source>
        <strain evidence="2">CBS 560.94</strain>
    </source>
</reference>
<comment type="caution">
    <text evidence="2">The sequence shown here is derived from an EMBL/GenBank/DDBJ whole genome shotgun (WGS) entry which is preliminary data.</text>
</comment>
<feature type="region of interest" description="Disordered" evidence="1">
    <location>
        <begin position="197"/>
        <end position="306"/>
    </location>
</feature>
<accession>A0AAE0MUC9</accession>
<feature type="region of interest" description="Disordered" evidence="1">
    <location>
        <begin position="94"/>
        <end position="176"/>
    </location>
</feature>
<dbReference type="Proteomes" id="UP001278500">
    <property type="component" value="Unassembled WGS sequence"/>
</dbReference>
<name>A0AAE0MUC9_9PEZI</name>
<feature type="compositionally biased region" description="Polar residues" evidence="1">
    <location>
        <begin position="452"/>
        <end position="472"/>
    </location>
</feature>
<dbReference type="RefSeq" id="XP_062684708.1">
    <property type="nucleotide sequence ID" value="XM_062830047.1"/>
</dbReference>
<feature type="compositionally biased region" description="Polar residues" evidence="1">
    <location>
        <begin position="355"/>
        <end position="427"/>
    </location>
</feature>
<gene>
    <name evidence="2" type="ORF">B0H65DRAFT_556231</name>
</gene>
<feature type="compositionally biased region" description="Polar residues" evidence="1">
    <location>
        <begin position="165"/>
        <end position="176"/>
    </location>
</feature>
<dbReference type="EMBL" id="JAUEPP010000002">
    <property type="protein sequence ID" value="KAK3351413.1"/>
    <property type="molecule type" value="Genomic_DNA"/>
</dbReference>
<dbReference type="AlphaFoldDB" id="A0AAE0MUC9"/>
<proteinExistence type="predicted"/>
<keyword evidence="3" id="KW-1185">Reference proteome</keyword>
<sequence length="494" mass="54028">MGGKQWARQEELVFWKEVVPRSPKRVGADRQRREMSWKDCAAWMQRRMAREFKEQRRAYTELCLFEHYFQNAEKEKFSPHAELLVRRYLAQKEADKAGNGQGNGEGNGEANDQGNGQGDSDNNGIDEEPQTPEPLGNAGPHIPMTPVRTRSLATQRAKNTDHQEASPSSMSPFVPGYNNSDGYASLGSQASTPSYIGYAGHLRHPKPNRMPLGPSGMSTAPTMPMAPMDDEELPSLAGLHTASPYGHDSPGIPGQYSEVNSSPPMQMPQAMRHHSAIERQAASAGMSVQDLLNSSPAKQHPLPQAYQGSVNNGYGFQSGYNYHPSYVQGLGYSNGYPQNYTSSYGPAYGQGYNNGVQSYNQGYDSSPQGHNNGVQSYNQGYDSSPQGHNNGVQSYNQGYDSSPQGHNNGVQSYNQGYDSSPTGLPQNRTDDESFATRTLSSNATRSAHKGETYNNEYNGSSNDNSYQNSSIPNGDGEQSPVYSSRGPQKSMNRA</sequence>
<feature type="compositionally biased region" description="Polar residues" evidence="1">
    <location>
        <begin position="435"/>
        <end position="445"/>
    </location>
</feature>
<feature type="compositionally biased region" description="Polar residues" evidence="1">
    <location>
        <begin position="480"/>
        <end position="494"/>
    </location>
</feature>
<evidence type="ECO:0000256" key="1">
    <source>
        <dbReference type="SAM" id="MobiDB-lite"/>
    </source>
</evidence>
<dbReference type="GeneID" id="87867201"/>